<feature type="signal peptide" evidence="2">
    <location>
        <begin position="1"/>
        <end position="26"/>
    </location>
</feature>
<dbReference type="Proteomes" id="UP000198984">
    <property type="component" value="Unassembled WGS sequence"/>
</dbReference>
<dbReference type="FunFam" id="2.60.40.1120:FF:000003">
    <property type="entry name" value="Outer membrane protein Omp121"/>
    <property type="match status" value="1"/>
</dbReference>
<dbReference type="Gene3D" id="2.170.130.10">
    <property type="entry name" value="TonB-dependent receptor, plug domain"/>
    <property type="match status" value="1"/>
</dbReference>
<protein>
    <submittedName>
        <fullName evidence="4">TonB-linked outer membrane protein, SusC/RagA family</fullName>
    </submittedName>
</protein>
<comment type="subcellular location">
    <subcellularLocation>
        <location evidence="1">Cell outer membrane</location>
        <topology evidence="1">Multi-pass membrane protein</topology>
    </subcellularLocation>
</comment>
<keyword evidence="1" id="KW-0812">Transmembrane</keyword>
<keyword evidence="5" id="KW-1185">Reference proteome</keyword>
<dbReference type="Gene3D" id="2.60.40.1120">
    <property type="entry name" value="Carboxypeptidase-like, regulatory domain"/>
    <property type="match status" value="1"/>
</dbReference>
<keyword evidence="1" id="KW-0472">Membrane</keyword>
<feature type="domain" description="TonB-dependent receptor-like beta-barrel" evidence="3">
    <location>
        <begin position="445"/>
        <end position="917"/>
    </location>
</feature>
<accession>A0A1H7HBQ9</accession>
<evidence type="ECO:0000256" key="1">
    <source>
        <dbReference type="PROSITE-ProRule" id="PRU01360"/>
    </source>
</evidence>
<dbReference type="SUPFAM" id="SSF49464">
    <property type="entry name" value="Carboxypeptidase regulatory domain-like"/>
    <property type="match status" value="1"/>
</dbReference>
<dbReference type="InterPro" id="IPR008969">
    <property type="entry name" value="CarboxyPept-like_regulatory"/>
</dbReference>
<evidence type="ECO:0000313" key="4">
    <source>
        <dbReference type="EMBL" id="SEK47679.1"/>
    </source>
</evidence>
<reference evidence="4 5" key="1">
    <citation type="submission" date="2016-10" db="EMBL/GenBank/DDBJ databases">
        <authorList>
            <person name="de Groot N.N."/>
        </authorList>
    </citation>
    <scope>NUCLEOTIDE SEQUENCE [LARGE SCALE GENOMIC DNA]</scope>
    <source>
        <strain evidence="4 5">DSM 21039</strain>
    </source>
</reference>
<comment type="similarity">
    <text evidence="1">Belongs to the TonB-dependent receptor family.</text>
</comment>
<dbReference type="EMBL" id="FOBB01000001">
    <property type="protein sequence ID" value="SEK47679.1"/>
    <property type="molecule type" value="Genomic_DNA"/>
</dbReference>
<dbReference type="InterPro" id="IPR023996">
    <property type="entry name" value="TonB-dep_OMP_SusC/RagA"/>
</dbReference>
<dbReference type="STRING" id="573321.SAMN04488505_101270"/>
<dbReference type="RefSeq" id="WP_202909109.1">
    <property type="nucleotide sequence ID" value="NZ_FOBB01000001.1"/>
</dbReference>
<dbReference type="PROSITE" id="PS52016">
    <property type="entry name" value="TONB_DEPENDENT_REC_3"/>
    <property type="match status" value="1"/>
</dbReference>
<dbReference type="InterPro" id="IPR037066">
    <property type="entry name" value="Plug_dom_sf"/>
</dbReference>
<organism evidence="4 5">
    <name type="scientific">Chitinophaga rupis</name>
    <dbReference type="NCBI Taxonomy" id="573321"/>
    <lineage>
        <taxon>Bacteria</taxon>
        <taxon>Pseudomonadati</taxon>
        <taxon>Bacteroidota</taxon>
        <taxon>Chitinophagia</taxon>
        <taxon>Chitinophagales</taxon>
        <taxon>Chitinophagaceae</taxon>
        <taxon>Chitinophaga</taxon>
    </lineage>
</organism>
<gene>
    <name evidence="4" type="ORF">SAMN04488505_101270</name>
</gene>
<dbReference type="NCBIfam" id="TIGR04056">
    <property type="entry name" value="OMP_RagA_SusC"/>
    <property type="match status" value="1"/>
</dbReference>
<name>A0A1H7HBQ9_9BACT</name>
<dbReference type="InterPro" id="IPR039426">
    <property type="entry name" value="TonB-dep_rcpt-like"/>
</dbReference>
<dbReference type="Pfam" id="PF00593">
    <property type="entry name" value="TonB_dep_Rec_b-barrel"/>
    <property type="match status" value="1"/>
</dbReference>
<dbReference type="SUPFAM" id="SSF56935">
    <property type="entry name" value="Porins"/>
    <property type="match status" value="1"/>
</dbReference>
<feature type="chain" id="PRO_5011536658" evidence="2">
    <location>
        <begin position="27"/>
        <end position="1070"/>
    </location>
</feature>
<keyword evidence="1" id="KW-0998">Cell outer membrane</keyword>
<evidence type="ECO:0000256" key="2">
    <source>
        <dbReference type="SAM" id="SignalP"/>
    </source>
</evidence>
<dbReference type="InterPro" id="IPR000531">
    <property type="entry name" value="Beta-barrel_TonB"/>
</dbReference>
<keyword evidence="2" id="KW-0732">Signal</keyword>
<sequence length="1070" mass="116538">MKKIYHSLVAGCCCMLLLLCVNSTFAQTKKISGKITAENNEPVTGATVQVKGTSTGTVTDVSGAFSLTVPNNATLVVSFVGYKPQELTVGAGSVYNISLETSASALNELVVTGYTTQQRKDIIGAVSTVKAKELVAVPAGNAEQQLQGRVAGLTVLSSGQPGTTSLVRIRGFASFAGNEPLYIVDGVPTFSIENLNSFDIETTTVLKDAGSASIYGARASAGVIVITTKHGSRRNDGKIQVTYDGSYGWQTPGKGFDILNPEETAKWTWIAERNAGKVEANGNPTHPQYGTGVNPVLPDYILAGGKTGVFAGDPAIDASKYNVDFNKGDIYQIVKANKAGTDWYDAITRTAPIQQHAVGLSGGSENSRFYAGFGYYNQEGVVLSTYLKRYSIRANSEFSIKNRVRIGENIQMTFRDNPQLTNLNEGNAISLAYRMNPLIPVHDEFGGWAGTAAKGFNNPSNPVANQTRSKDNKGHAFGIFGNVYAEADILKDLTFRSSFGGNLFSFYANGITSRTYENSENIGSDQLYENSGYGYSWTWTNTMRYEHTFGINNIKALVGIEAIRDGAGRDMNGTGLNPFTNVVNYRTLTGTQSSGRTVGSEGSPGNDIFSMFGKVDYTLMDRYLISAVLRRDGSSNFGIANRYGTFPAVSAGWRVSQEEFLKGVSWINELKLRGGWGKMGNQRIDLNNQYNLYAASASFSAYAIDGASTATFEGINKARIGNPEGRWETNITTNVGLDATLFNNTLDFIFDIYNKKTSNLLFNPELPGTVGQVTYPTINVASMSNKGIDMQLIKRGTFAKNWRYEANLTLTTYKNKITKLSEGVDYFDGNSFGSSRIGTFTRNAVGQPISAFFGYDVVGLFQDDNDVKNSAAQDGAAPGRFKYRDVDGDKKITAADRTFFGDPNPRVTSGLDITIGYKGFDFNMFFYAVTGAKVINYTRWFTDFFPSFPGQAISGRVRDSWTPENKGTTVPIFEDVSNFSTNTQPNSYYMENGAYLRARNVQLSYTLPASTIRTIGMEKLKIYVQAVNLFTITGYKGLDPAVSGVDTNFGVDYGNYPLTRQFILGLNAIF</sequence>
<keyword evidence="1" id="KW-1134">Transmembrane beta strand</keyword>
<proteinExistence type="inferred from homology"/>
<dbReference type="GO" id="GO:0009279">
    <property type="term" value="C:cell outer membrane"/>
    <property type="evidence" value="ECO:0007669"/>
    <property type="project" value="UniProtKB-SubCell"/>
</dbReference>
<evidence type="ECO:0000313" key="5">
    <source>
        <dbReference type="Proteomes" id="UP000198984"/>
    </source>
</evidence>
<evidence type="ECO:0000259" key="3">
    <source>
        <dbReference type="Pfam" id="PF00593"/>
    </source>
</evidence>
<keyword evidence="1" id="KW-0813">Transport</keyword>
<dbReference type="AlphaFoldDB" id="A0A1H7HBQ9"/>
<dbReference type="Pfam" id="PF13715">
    <property type="entry name" value="CarbopepD_reg_2"/>
    <property type="match status" value="1"/>
</dbReference>